<keyword evidence="2" id="KW-1185">Reference proteome</keyword>
<sequence>MTRSTSMWLRSRAHELPEIKEKCRNVISRFSKSRRQSPDFTYDALSYALNFDEGSDDSQFDEFPFRNFSARLPASPPRLSAANDVAPPVVDVFSFGIVIWRRRNSGGGRYLLQQQEENWWVKRGKKVKEMSEVLAGPKWKTFIRKFSGYSNNKKRKVQFQYDPQSYALNFDGGVDWEVDDGAHLWSEQSRVGS</sequence>
<comment type="caution">
    <text evidence="1">The sequence shown here is derived from an EMBL/GenBank/DDBJ whole genome shotgun (WGS) entry which is preliminary data.</text>
</comment>
<dbReference type="OrthoDB" id="657187at2759"/>
<dbReference type="PANTHER" id="PTHR33168">
    <property type="entry name" value="STRESS INDUCED PROTEIN-RELATED"/>
    <property type="match status" value="1"/>
</dbReference>
<name>A0A834YIJ3_TETSI</name>
<reference evidence="1 2" key="1">
    <citation type="submission" date="2020-04" db="EMBL/GenBank/DDBJ databases">
        <title>Plant Genome Project.</title>
        <authorList>
            <person name="Zhang R.-G."/>
        </authorList>
    </citation>
    <scope>NUCLEOTIDE SEQUENCE [LARGE SCALE GENOMIC DNA]</scope>
    <source>
        <strain evidence="1">YNK0</strain>
        <tissue evidence="1">Leaf</tissue>
    </source>
</reference>
<dbReference type="AlphaFoldDB" id="A0A834YIJ3"/>
<accession>A0A834YIJ3</accession>
<protein>
    <submittedName>
        <fullName evidence="1">Uncharacterized protein</fullName>
    </submittedName>
</protein>
<dbReference type="Proteomes" id="UP000655225">
    <property type="component" value="Unassembled WGS sequence"/>
</dbReference>
<organism evidence="1 2">
    <name type="scientific">Tetracentron sinense</name>
    <name type="common">Spur-leaf</name>
    <dbReference type="NCBI Taxonomy" id="13715"/>
    <lineage>
        <taxon>Eukaryota</taxon>
        <taxon>Viridiplantae</taxon>
        <taxon>Streptophyta</taxon>
        <taxon>Embryophyta</taxon>
        <taxon>Tracheophyta</taxon>
        <taxon>Spermatophyta</taxon>
        <taxon>Magnoliopsida</taxon>
        <taxon>Trochodendrales</taxon>
        <taxon>Trochodendraceae</taxon>
        <taxon>Tetracentron</taxon>
    </lineage>
</organism>
<evidence type="ECO:0000313" key="2">
    <source>
        <dbReference type="Proteomes" id="UP000655225"/>
    </source>
</evidence>
<gene>
    <name evidence="1" type="ORF">HHK36_025865</name>
</gene>
<dbReference type="EMBL" id="JABCRI010000019">
    <property type="protein sequence ID" value="KAF8389172.1"/>
    <property type="molecule type" value="Genomic_DNA"/>
</dbReference>
<evidence type="ECO:0000313" key="1">
    <source>
        <dbReference type="EMBL" id="KAF8389172.1"/>
    </source>
</evidence>
<proteinExistence type="predicted"/>